<sequence length="299" mass="33944">MNTKDMQLSKTIFLVDDDPDDRLLISEAIHSVIKAVRIVEIQSGIDLLNILSSQPGQFPDLILLDMNMPGINGLETLSQLREKPSQRCFPIIMLSTACNNDLVKQAYMLGVNAFMPKPITSGHYRAVARAVNLCFLNHIDSTPPNLSVSETEKETSLIVIEDNEDHWNLIDMAIRQKKHHLKLIRLRDKSSTLEFLDSCYKRLAPYPKLILLDLYMPTKKDGLSILDSIRYFISVNNLPQVPVFVFTFSDHQQDIDACYAIQANAVITKPTDLTHWPLLFADLLDLWGQTVRLPNNQMA</sequence>
<dbReference type="HOGENOM" id="CLU_962199_0_0_10"/>
<accession>C6VZG2</accession>
<dbReference type="PANTHER" id="PTHR44520">
    <property type="entry name" value="RESPONSE REGULATOR RCP1-RELATED"/>
    <property type="match status" value="1"/>
</dbReference>
<gene>
    <name evidence="3" type="ordered locus">Dfer_0507</name>
</gene>
<dbReference type="GO" id="GO:0000160">
    <property type="term" value="P:phosphorelay signal transduction system"/>
    <property type="evidence" value="ECO:0007669"/>
    <property type="project" value="InterPro"/>
</dbReference>
<reference evidence="3 4" key="1">
    <citation type="journal article" date="2009" name="Stand. Genomic Sci.">
        <title>Complete genome sequence of Dyadobacter fermentans type strain (NS114).</title>
        <authorList>
            <person name="Lang E."/>
            <person name="Lapidus A."/>
            <person name="Chertkov O."/>
            <person name="Brettin T."/>
            <person name="Detter J.C."/>
            <person name="Han C."/>
            <person name="Copeland A."/>
            <person name="Glavina Del Rio T."/>
            <person name="Nolan M."/>
            <person name="Chen F."/>
            <person name="Lucas S."/>
            <person name="Tice H."/>
            <person name="Cheng J.F."/>
            <person name="Land M."/>
            <person name="Hauser L."/>
            <person name="Chang Y.J."/>
            <person name="Jeffries C.D."/>
            <person name="Kopitz M."/>
            <person name="Bruce D."/>
            <person name="Goodwin L."/>
            <person name="Pitluck S."/>
            <person name="Ovchinnikova G."/>
            <person name="Pati A."/>
            <person name="Ivanova N."/>
            <person name="Mavrommatis K."/>
            <person name="Chen A."/>
            <person name="Palaniappan K."/>
            <person name="Chain P."/>
            <person name="Bristow J."/>
            <person name="Eisen J.A."/>
            <person name="Markowitz V."/>
            <person name="Hugenholtz P."/>
            <person name="Goker M."/>
            <person name="Rohde M."/>
            <person name="Kyrpides N.C."/>
            <person name="Klenk H.P."/>
        </authorList>
    </citation>
    <scope>NUCLEOTIDE SEQUENCE [LARGE SCALE GENOMIC DNA]</scope>
    <source>
        <strain evidence="4">ATCC 700827 / DSM 18053 / CIP 107007 / KCTC 52180 / NS114</strain>
    </source>
</reference>
<keyword evidence="4" id="KW-1185">Reference proteome</keyword>
<evidence type="ECO:0000256" key="1">
    <source>
        <dbReference type="PROSITE-ProRule" id="PRU00169"/>
    </source>
</evidence>
<feature type="domain" description="Response regulatory" evidence="2">
    <location>
        <begin position="11"/>
        <end position="132"/>
    </location>
</feature>
<dbReference type="eggNOG" id="COG3706">
    <property type="taxonomic scope" value="Bacteria"/>
</dbReference>
<organism evidence="3 4">
    <name type="scientific">Dyadobacter fermentans (strain ATCC 700827 / DSM 18053 / CIP 107007 / KCTC 52180 / NS114)</name>
    <dbReference type="NCBI Taxonomy" id="471854"/>
    <lineage>
        <taxon>Bacteria</taxon>
        <taxon>Pseudomonadati</taxon>
        <taxon>Bacteroidota</taxon>
        <taxon>Cytophagia</taxon>
        <taxon>Cytophagales</taxon>
        <taxon>Spirosomataceae</taxon>
        <taxon>Dyadobacter</taxon>
    </lineage>
</organism>
<dbReference type="Gene3D" id="3.40.50.2300">
    <property type="match status" value="2"/>
</dbReference>
<dbReference type="AlphaFoldDB" id="C6VZG2"/>
<dbReference type="SUPFAM" id="SSF52172">
    <property type="entry name" value="CheY-like"/>
    <property type="match status" value="2"/>
</dbReference>
<dbReference type="SMART" id="SM00448">
    <property type="entry name" value="REC"/>
    <property type="match status" value="2"/>
</dbReference>
<name>C6VZG2_DYAFD</name>
<dbReference type="EMBL" id="CP001619">
    <property type="protein sequence ID" value="ACT91774.1"/>
    <property type="molecule type" value="Genomic_DNA"/>
</dbReference>
<feature type="modified residue" description="4-aspartylphosphate" evidence="1">
    <location>
        <position position="65"/>
    </location>
</feature>
<evidence type="ECO:0000313" key="3">
    <source>
        <dbReference type="EMBL" id="ACT91774.1"/>
    </source>
</evidence>
<dbReference type="RefSeq" id="WP_012780122.1">
    <property type="nucleotide sequence ID" value="NC_013037.1"/>
</dbReference>
<dbReference type="OrthoDB" id="958605at2"/>
<dbReference type="Proteomes" id="UP000002011">
    <property type="component" value="Chromosome"/>
</dbReference>
<dbReference type="eggNOG" id="COG0784">
    <property type="taxonomic scope" value="Bacteria"/>
</dbReference>
<dbReference type="Pfam" id="PF00072">
    <property type="entry name" value="Response_reg"/>
    <property type="match status" value="2"/>
</dbReference>
<feature type="domain" description="Response regulatory" evidence="2">
    <location>
        <begin position="156"/>
        <end position="284"/>
    </location>
</feature>
<evidence type="ECO:0000313" key="4">
    <source>
        <dbReference type="Proteomes" id="UP000002011"/>
    </source>
</evidence>
<keyword evidence="1" id="KW-0597">Phosphoprotein</keyword>
<dbReference type="InterPro" id="IPR052893">
    <property type="entry name" value="TCS_response_regulator"/>
</dbReference>
<proteinExistence type="predicted"/>
<dbReference type="PROSITE" id="PS50110">
    <property type="entry name" value="RESPONSE_REGULATORY"/>
    <property type="match status" value="2"/>
</dbReference>
<dbReference type="KEGG" id="dfe:Dfer_0507"/>
<evidence type="ECO:0000259" key="2">
    <source>
        <dbReference type="PROSITE" id="PS50110"/>
    </source>
</evidence>
<dbReference type="STRING" id="471854.Dfer_0507"/>
<dbReference type="InterPro" id="IPR001789">
    <property type="entry name" value="Sig_transdc_resp-reg_receiver"/>
</dbReference>
<feature type="modified residue" description="4-aspartylphosphate" evidence="1">
    <location>
        <position position="213"/>
    </location>
</feature>
<dbReference type="PANTHER" id="PTHR44520:SF2">
    <property type="entry name" value="RESPONSE REGULATOR RCP1"/>
    <property type="match status" value="1"/>
</dbReference>
<dbReference type="InterPro" id="IPR011006">
    <property type="entry name" value="CheY-like_superfamily"/>
</dbReference>
<protein>
    <submittedName>
        <fullName evidence="3">Response regulator receiver protein</fullName>
    </submittedName>
</protein>